<dbReference type="PANTHER" id="PTHR21016:SF25">
    <property type="entry name" value="TM2 DOMAIN-CONTAINING PROTEIN DDB_G0277895-RELATED"/>
    <property type="match status" value="1"/>
</dbReference>
<gene>
    <name evidence="8" type="ORF">KSW38_09970</name>
</gene>
<dbReference type="InterPro" id="IPR007829">
    <property type="entry name" value="TM2"/>
</dbReference>
<comment type="subcellular location">
    <subcellularLocation>
        <location evidence="1">Membrane</location>
        <topology evidence="1">Multi-pass membrane protein</topology>
    </subcellularLocation>
</comment>
<evidence type="ECO:0000256" key="1">
    <source>
        <dbReference type="ARBA" id="ARBA00004141"/>
    </source>
</evidence>
<name>A0ABS6I4F9_9MICC</name>
<evidence type="ECO:0000256" key="2">
    <source>
        <dbReference type="ARBA" id="ARBA00022692"/>
    </source>
</evidence>
<keyword evidence="4 6" id="KW-0472">Membrane</keyword>
<evidence type="ECO:0000256" key="5">
    <source>
        <dbReference type="SAM" id="MobiDB-lite"/>
    </source>
</evidence>
<feature type="region of interest" description="Disordered" evidence="5">
    <location>
        <begin position="1"/>
        <end position="27"/>
    </location>
</feature>
<evidence type="ECO:0000256" key="4">
    <source>
        <dbReference type="ARBA" id="ARBA00023136"/>
    </source>
</evidence>
<dbReference type="PANTHER" id="PTHR21016">
    <property type="entry name" value="BETA-AMYLOID BINDING PROTEIN-RELATED"/>
    <property type="match status" value="1"/>
</dbReference>
<dbReference type="InterPro" id="IPR050932">
    <property type="entry name" value="TM2D1-3-like"/>
</dbReference>
<protein>
    <submittedName>
        <fullName evidence="8">TM2 domain-containing protein</fullName>
    </submittedName>
</protein>
<feature type="transmembrane region" description="Helical" evidence="6">
    <location>
        <begin position="36"/>
        <end position="56"/>
    </location>
</feature>
<comment type="caution">
    <text evidence="8">The sequence shown here is derived from an EMBL/GenBank/DDBJ whole genome shotgun (WGS) entry which is preliminary data.</text>
</comment>
<dbReference type="Pfam" id="PF05154">
    <property type="entry name" value="TM2"/>
    <property type="match status" value="1"/>
</dbReference>
<evidence type="ECO:0000313" key="8">
    <source>
        <dbReference type="EMBL" id="MBU8866615.1"/>
    </source>
</evidence>
<evidence type="ECO:0000256" key="6">
    <source>
        <dbReference type="SAM" id="Phobius"/>
    </source>
</evidence>
<feature type="transmembrane region" description="Helical" evidence="6">
    <location>
        <begin position="104"/>
        <end position="123"/>
    </location>
</feature>
<evidence type="ECO:0000256" key="3">
    <source>
        <dbReference type="ARBA" id="ARBA00022989"/>
    </source>
</evidence>
<feature type="compositionally biased region" description="Low complexity" evidence="5">
    <location>
        <begin position="17"/>
        <end position="27"/>
    </location>
</feature>
<evidence type="ECO:0000313" key="9">
    <source>
        <dbReference type="Proteomes" id="UP000824166"/>
    </source>
</evidence>
<feature type="transmembrane region" description="Helical" evidence="6">
    <location>
        <begin position="62"/>
        <end position="84"/>
    </location>
</feature>
<dbReference type="Proteomes" id="UP000824166">
    <property type="component" value="Unassembled WGS sequence"/>
</dbReference>
<evidence type="ECO:0000259" key="7">
    <source>
        <dbReference type="Pfam" id="PF05154"/>
    </source>
</evidence>
<feature type="domain" description="TM2" evidence="7">
    <location>
        <begin position="33"/>
        <end position="81"/>
    </location>
</feature>
<sequence length="341" mass="34848">MAHPQGYAPQSAAHGSQVPMPQGQPFQQPVPPQKSFLVTWILALLVGVFGVDRFYLGKVGTGIAKLLTFGGLGVWALVDLILVLANKQTDKYRRPLEGYDKHKVVALIVTAAFFVVSIALNAARGPVTPPAAVPIPAATSSANSEPAASSASAPSPIPSPAQTTPAATPAAPKVATQTFNGVGDDVVTAALSGAPAIVTFTCDPCSRNTILETNGGDSLLVNTIGSYTGTHIIDTSTGSTTSEFTVQAQGSWTLTVADISTIPSTTGPVSGHGDQVILLGGKSTKAAITYVGERNFVVQGYGGSRSELAVNTIGSYTGTVKLTGPGFVQVTSSGDWTITPG</sequence>
<feature type="region of interest" description="Disordered" evidence="5">
    <location>
        <begin position="143"/>
        <end position="171"/>
    </location>
</feature>
<proteinExistence type="predicted"/>
<dbReference type="EMBL" id="JAHOPC010000005">
    <property type="protein sequence ID" value="MBU8866615.1"/>
    <property type="molecule type" value="Genomic_DNA"/>
</dbReference>
<keyword evidence="2 6" id="KW-0812">Transmembrane</keyword>
<keyword evidence="9" id="KW-1185">Reference proteome</keyword>
<organism evidence="8 9">
    <name type="scientific">Paenarthrobacter aromaticivorans</name>
    <dbReference type="NCBI Taxonomy" id="2849150"/>
    <lineage>
        <taxon>Bacteria</taxon>
        <taxon>Bacillati</taxon>
        <taxon>Actinomycetota</taxon>
        <taxon>Actinomycetes</taxon>
        <taxon>Micrococcales</taxon>
        <taxon>Micrococcaceae</taxon>
        <taxon>Paenarthrobacter</taxon>
    </lineage>
</organism>
<accession>A0ABS6I4F9</accession>
<keyword evidence="3 6" id="KW-1133">Transmembrane helix</keyword>
<reference evidence="8 9" key="1">
    <citation type="submission" date="2021-06" db="EMBL/GenBank/DDBJ databases">
        <authorList>
            <person name="Jeong J.W."/>
        </authorList>
    </citation>
    <scope>NUCLEOTIDE SEQUENCE [LARGE SCALE GENOMIC DNA]</scope>
    <source>
        <strain evidence="8 9">MMS21-TAE1-1</strain>
    </source>
</reference>